<keyword evidence="2" id="KW-1185">Reference proteome</keyword>
<evidence type="ECO:0000313" key="1">
    <source>
        <dbReference type="EMBL" id="QEU75408.1"/>
    </source>
</evidence>
<dbReference type="RefSeq" id="WP_150490719.1">
    <property type="nucleotide sequence ID" value="NZ_BMUV01000009.1"/>
</dbReference>
<reference evidence="1 2" key="1">
    <citation type="submission" date="2017-09" db="EMBL/GenBank/DDBJ databases">
        <authorList>
            <person name="Lee N."/>
            <person name="Cho B.-K."/>
        </authorList>
    </citation>
    <scope>NUCLEOTIDE SEQUENCE [LARGE SCALE GENOMIC DNA]</scope>
    <source>
        <strain evidence="1 2">ATCC 12769</strain>
    </source>
</reference>
<protein>
    <recommendedName>
        <fullName evidence="3">Secreted protein</fullName>
    </recommendedName>
</protein>
<organism evidence="1 2">
    <name type="scientific">Streptomyces nitrosporeus</name>
    <dbReference type="NCBI Taxonomy" id="28894"/>
    <lineage>
        <taxon>Bacteria</taxon>
        <taxon>Bacillati</taxon>
        <taxon>Actinomycetota</taxon>
        <taxon>Actinomycetes</taxon>
        <taxon>Kitasatosporales</taxon>
        <taxon>Streptomycetaceae</taxon>
        <taxon>Streptomyces</taxon>
    </lineage>
</organism>
<dbReference type="KEGG" id="snk:CP967_28570"/>
<gene>
    <name evidence="1" type="ORF">CP967_28570</name>
</gene>
<proteinExistence type="predicted"/>
<dbReference type="OrthoDB" id="5124141at2"/>
<dbReference type="Proteomes" id="UP000326178">
    <property type="component" value="Chromosome"/>
</dbReference>
<name>A0A5J6FG94_9ACTN</name>
<dbReference type="EMBL" id="CP023702">
    <property type="protein sequence ID" value="QEU75408.1"/>
    <property type="molecule type" value="Genomic_DNA"/>
</dbReference>
<evidence type="ECO:0008006" key="3">
    <source>
        <dbReference type="Google" id="ProtNLM"/>
    </source>
</evidence>
<accession>A0A5J6FG94</accession>
<sequence length="169" mass="18585">MKPLLLIDVDGPLNPYAALSRRTAPEGYRRHLMRPTGWTAGPALPVLLDPGHGGELLNLADRYELVWATTWKEEANEWIGPHLGLPPLPFVDWPEMHLATGDGTYWKTRHVVTYAGGRPFAWIDDEITDRDTAWVAAHHPGRALLRRIDPGVGLVAGDFTALAGWAAAG</sequence>
<evidence type="ECO:0000313" key="2">
    <source>
        <dbReference type="Proteomes" id="UP000326178"/>
    </source>
</evidence>
<dbReference type="AlphaFoldDB" id="A0A5J6FG94"/>